<dbReference type="AlphaFoldDB" id="A0A316A846"/>
<dbReference type="Proteomes" id="UP000245880">
    <property type="component" value="Unassembled WGS sequence"/>
</dbReference>
<proteinExistence type="predicted"/>
<gene>
    <name evidence="2" type="ORF">CLV98_12311</name>
</gene>
<comment type="caution">
    <text evidence="2">The sequence shown here is derived from an EMBL/GenBank/DDBJ whole genome shotgun (WGS) entry which is preliminary data.</text>
</comment>
<protein>
    <submittedName>
        <fullName evidence="2">Uncharacterized protein</fullName>
    </submittedName>
</protein>
<dbReference type="EMBL" id="QGDT01000023">
    <property type="protein sequence ID" value="PWJ53398.1"/>
    <property type="molecule type" value="Genomic_DNA"/>
</dbReference>
<keyword evidence="3" id="KW-1185">Reference proteome</keyword>
<evidence type="ECO:0000313" key="2">
    <source>
        <dbReference type="EMBL" id="PWJ53398.1"/>
    </source>
</evidence>
<evidence type="ECO:0000256" key="1">
    <source>
        <dbReference type="SAM" id="Coils"/>
    </source>
</evidence>
<accession>A0A316A846</accession>
<evidence type="ECO:0000313" key="3">
    <source>
        <dbReference type="Proteomes" id="UP000245880"/>
    </source>
</evidence>
<dbReference type="RefSeq" id="WP_109678176.1">
    <property type="nucleotide sequence ID" value="NZ_QGDT01000023.1"/>
</dbReference>
<reference evidence="2 3" key="1">
    <citation type="submission" date="2018-03" db="EMBL/GenBank/DDBJ databases">
        <title>Genomic Encyclopedia of Archaeal and Bacterial Type Strains, Phase II (KMG-II): from individual species to whole genera.</title>
        <authorList>
            <person name="Goeker M."/>
        </authorList>
    </citation>
    <scope>NUCLEOTIDE SEQUENCE [LARGE SCALE GENOMIC DNA]</scope>
    <source>
        <strain evidence="2 3">DSM 100346</strain>
    </source>
</reference>
<keyword evidence="1" id="KW-0175">Coiled coil</keyword>
<name>A0A316A846_9BACT</name>
<sequence length="106" mass="12058">MKDIMLRKLDSAGKSLVRSTIQKYMAENSHVSTSVSTSIENMIIDYHNNLTTHKLEMKRAKEEISNLSNTLKDTRILLASLQGKQNNFVDSLKMLKEAINDLCNDE</sequence>
<organism evidence="2 3">
    <name type="scientific">Dyadobacter jejuensis</name>
    <dbReference type="NCBI Taxonomy" id="1082580"/>
    <lineage>
        <taxon>Bacteria</taxon>
        <taxon>Pseudomonadati</taxon>
        <taxon>Bacteroidota</taxon>
        <taxon>Cytophagia</taxon>
        <taxon>Cytophagales</taxon>
        <taxon>Spirosomataceae</taxon>
        <taxon>Dyadobacter</taxon>
    </lineage>
</organism>
<feature type="coiled-coil region" evidence="1">
    <location>
        <begin position="43"/>
        <end position="77"/>
    </location>
</feature>